<evidence type="ECO:0000313" key="3">
    <source>
        <dbReference type="RefSeq" id="XP_033457664.1"/>
    </source>
</evidence>
<dbReference type="Proteomes" id="UP000504637">
    <property type="component" value="Unplaced"/>
</dbReference>
<gene>
    <name evidence="3" type="ORF">K489DRAFT_382554</name>
</gene>
<keyword evidence="2" id="KW-1185">Reference proteome</keyword>
<dbReference type="AlphaFoldDB" id="A0A6J3LYA2"/>
<organism evidence="3">
    <name type="scientific">Dissoconium aciculare CBS 342.82</name>
    <dbReference type="NCBI Taxonomy" id="1314786"/>
    <lineage>
        <taxon>Eukaryota</taxon>
        <taxon>Fungi</taxon>
        <taxon>Dikarya</taxon>
        <taxon>Ascomycota</taxon>
        <taxon>Pezizomycotina</taxon>
        <taxon>Dothideomycetes</taxon>
        <taxon>Dothideomycetidae</taxon>
        <taxon>Mycosphaerellales</taxon>
        <taxon>Dissoconiaceae</taxon>
        <taxon>Dissoconium</taxon>
    </lineage>
</organism>
<reference evidence="3" key="2">
    <citation type="submission" date="2020-04" db="EMBL/GenBank/DDBJ databases">
        <authorList>
            <consortium name="NCBI Genome Project"/>
        </authorList>
    </citation>
    <scope>NUCLEOTIDE SEQUENCE</scope>
    <source>
        <strain evidence="3">CBS 342.82</strain>
    </source>
</reference>
<accession>A0A6J3LYA2</accession>
<protein>
    <recommendedName>
        <fullName evidence="4">IgE-binding protein</fullName>
    </recommendedName>
</protein>
<reference evidence="3" key="3">
    <citation type="submission" date="2025-08" db="UniProtKB">
        <authorList>
            <consortium name="RefSeq"/>
        </authorList>
    </citation>
    <scope>IDENTIFICATION</scope>
    <source>
        <strain evidence="3">CBS 342.82</strain>
    </source>
</reference>
<dbReference type="InterPro" id="IPR052820">
    <property type="entry name" value="PhiA_domain"/>
</dbReference>
<keyword evidence="1" id="KW-0732">Signal</keyword>
<evidence type="ECO:0000256" key="1">
    <source>
        <dbReference type="SAM" id="SignalP"/>
    </source>
</evidence>
<dbReference type="RefSeq" id="XP_033457664.1">
    <property type="nucleotide sequence ID" value="XM_033605401.1"/>
</dbReference>
<dbReference type="GeneID" id="54363201"/>
<feature type="chain" id="PRO_5026984491" description="IgE-binding protein" evidence="1">
    <location>
        <begin position="19"/>
        <end position="180"/>
    </location>
</feature>
<proteinExistence type="predicted"/>
<sequence>MKFSTVAVLSGLTAAVSADFGVIVTRSGSPIHLQELNATGNAFYIGKPTTTYCPEGVSGLKCPVGKGETLFAGGHETLGLSTQVPGGQQIYVAKDGAVGYTQAHSASIPAGASLTGWSKIEGKTFGQLSYKYGLLFCPVGGDSHAYKLFAQVPGVSFIATCLGGNLLTINGTAPGAWQYA</sequence>
<dbReference type="PANTHER" id="PTHR42047:SF1">
    <property type="entry name" value="PROTEIN, PUTATIVE (AFU_ORTHOLOGUE AFUA_6G03560)-RELATED"/>
    <property type="match status" value="1"/>
</dbReference>
<evidence type="ECO:0000313" key="2">
    <source>
        <dbReference type="Proteomes" id="UP000504637"/>
    </source>
</evidence>
<feature type="signal peptide" evidence="1">
    <location>
        <begin position="1"/>
        <end position="18"/>
    </location>
</feature>
<dbReference type="OrthoDB" id="5430620at2759"/>
<reference evidence="3" key="1">
    <citation type="submission" date="2020-01" db="EMBL/GenBank/DDBJ databases">
        <authorList>
            <consortium name="DOE Joint Genome Institute"/>
            <person name="Haridas S."/>
            <person name="Albert R."/>
            <person name="Binder M."/>
            <person name="Bloem J."/>
            <person name="Labutti K."/>
            <person name="Salamov A."/>
            <person name="Andreopoulos B."/>
            <person name="Baker S.E."/>
            <person name="Barry K."/>
            <person name="Bills G."/>
            <person name="Bluhm B.H."/>
            <person name="Cannon C."/>
            <person name="Castanera R."/>
            <person name="Culley D.E."/>
            <person name="Daum C."/>
            <person name="Ezra D."/>
            <person name="Gonzalez J.B."/>
            <person name="Henrissat B."/>
            <person name="Kuo A."/>
            <person name="Liang C."/>
            <person name="Lipzen A."/>
            <person name="Lutzoni F."/>
            <person name="Magnuson J."/>
            <person name="Mondo S."/>
            <person name="Nolan M."/>
            <person name="Ohm R."/>
            <person name="Pangilinan J."/>
            <person name="Park H.-J."/>
            <person name="Ramirez L."/>
            <person name="Alfaro M."/>
            <person name="Sun H."/>
            <person name="Tritt A."/>
            <person name="Yoshinaga Y."/>
            <person name="Zwiers L.-H."/>
            <person name="Turgeon B.G."/>
            <person name="Goodwin S.B."/>
            <person name="Spatafora J.W."/>
            <person name="Crous P.W."/>
            <person name="Grigoriev I.V."/>
        </authorList>
    </citation>
    <scope>NUCLEOTIDE SEQUENCE</scope>
    <source>
        <strain evidence="3">CBS 342.82</strain>
    </source>
</reference>
<dbReference type="PANTHER" id="PTHR42047">
    <property type="entry name" value="PROTEIN, PUTATIVE (AFU_ORTHOLOGUE AFUA_6G03560)-RELATED"/>
    <property type="match status" value="1"/>
</dbReference>
<evidence type="ECO:0008006" key="4">
    <source>
        <dbReference type="Google" id="ProtNLM"/>
    </source>
</evidence>
<name>A0A6J3LYA2_9PEZI</name>